<evidence type="ECO:0000313" key="14">
    <source>
        <dbReference type="Proteomes" id="UP001152599"/>
    </source>
</evidence>
<evidence type="ECO:0000256" key="1">
    <source>
        <dbReference type="ARBA" id="ARBA00004496"/>
    </source>
</evidence>
<dbReference type="EMBL" id="JANCMU010000005">
    <property type="protein sequence ID" value="MDG4946603.1"/>
    <property type="molecule type" value="Genomic_DNA"/>
</dbReference>
<dbReference type="AlphaFoldDB" id="A0A9X4RUY1"/>
<keyword evidence="7 10" id="KW-0949">S-adenosyl-L-methionine</keyword>
<organism evidence="13 14">
    <name type="scientific">Profundicola chukchiensis</name>
    <dbReference type="NCBI Taxonomy" id="2961959"/>
    <lineage>
        <taxon>Bacteria</taxon>
        <taxon>Pseudomonadati</taxon>
        <taxon>Bacteroidota</taxon>
        <taxon>Flavobacteriia</taxon>
        <taxon>Flavobacteriales</taxon>
        <taxon>Weeksellaceae</taxon>
        <taxon>Profundicola</taxon>
    </lineage>
</organism>
<dbReference type="Pfam" id="PF04452">
    <property type="entry name" value="Methyltrans_RNA"/>
    <property type="match status" value="1"/>
</dbReference>
<accession>A0A9X4RUY1</accession>
<dbReference type="InterPro" id="IPR046887">
    <property type="entry name" value="RsmE_PUA-like"/>
</dbReference>
<comment type="caution">
    <text evidence="13">The sequence shown here is derived from an EMBL/GenBank/DDBJ whole genome shotgun (WGS) entry which is preliminary data.</text>
</comment>
<sequence length="235" mass="26841">MILFIGHIENNKALLSPTESHHMIRVLRMKQGDQVYVTNGAGDMYKGEIESLENKSAVIGNLESIPNLQKRDYKIEMAVAPTKQIDRIEFFLEKAIEIGLDAYYPIITFNSERRKLNHERLNKIGIAAMKQSLKAEQPKIDDLVSFKNFLKENNDTPGQKFIAHCHKDIEQKPIKDVITLKSSYQFLIGPEGDFSKEEVQMAVEHGYTPISLGDQRMRTETAALSCVMLAHWLHQ</sequence>
<evidence type="ECO:0000256" key="6">
    <source>
        <dbReference type="ARBA" id="ARBA00022679"/>
    </source>
</evidence>
<dbReference type="InterPro" id="IPR006700">
    <property type="entry name" value="RsmE"/>
</dbReference>
<dbReference type="CDD" id="cd18084">
    <property type="entry name" value="RsmE-like"/>
    <property type="match status" value="1"/>
</dbReference>
<dbReference type="Proteomes" id="UP001152599">
    <property type="component" value="Unassembled WGS sequence"/>
</dbReference>
<evidence type="ECO:0000259" key="12">
    <source>
        <dbReference type="Pfam" id="PF20260"/>
    </source>
</evidence>
<dbReference type="SUPFAM" id="SSF75217">
    <property type="entry name" value="alpha/beta knot"/>
    <property type="match status" value="1"/>
</dbReference>
<comment type="function">
    <text evidence="8 10">Specifically methylates the N3 position of the uracil ring of uridine 1498 (m3U1498) in 16S rRNA. Acts on the fully assembled 30S ribosomal subunit.</text>
</comment>
<dbReference type="InterPro" id="IPR029028">
    <property type="entry name" value="Alpha/beta_knot_MTases"/>
</dbReference>
<dbReference type="PANTHER" id="PTHR30027">
    <property type="entry name" value="RIBOSOMAL RNA SMALL SUBUNIT METHYLTRANSFERASE E"/>
    <property type="match status" value="1"/>
</dbReference>
<dbReference type="NCBIfam" id="TIGR00046">
    <property type="entry name" value="RsmE family RNA methyltransferase"/>
    <property type="match status" value="1"/>
</dbReference>
<reference evidence="13" key="1">
    <citation type="submission" date="2022-07" db="EMBL/GenBank/DDBJ databases">
        <title>Description and genome-wide analysis of Profundicola chukchiensis gen. nov., sp. nov., marine bacteria isolated from bottom sediments of the Chukchi Sea.</title>
        <authorList>
            <person name="Romanenko L."/>
            <person name="Otstavnykh N."/>
            <person name="Kurilenko V."/>
            <person name="Eremeev V."/>
            <person name="Velansky P."/>
            <person name="Mikhailov V."/>
            <person name="Isaeva M."/>
        </authorList>
    </citation>
    <scope>NUCLEOTIDE SEQUENCE</scope>
    <source>
        <strain evidence="13">KMM 9713</strain>
    </source>
</reference>
<dbReference type="InterPro" id="IPR029026">
    <property type="entry name" value="tRNA_m1G_MTases_N"/>
</dbReference>
<dbReference type="SUPFAM" id="SSF88697">
    <property type="entry name" value="PUA domain-like"/>
    <property type="match status" value="1"/>
</dbReference>
<evidence type="ECO:0000256" key="10">
    <source>
        <dbReference type="PIRNR" id="PIRNR015601"/>
    </source>
</evidence>
<feature type="domain" description="Ribosomal RNA small subunit methyltransferase E methyltransferase" evidence="11">
    <location>
        <begin position="72"/>
        <end position="228"/>
    </location>
</feature>
<evidence type="ECO:0000256" key="9">
    <source>
        <dbReference type="ARBA" id="ARBA00047944"/>
    </source>
</evidence>
<dbReference type="EC" id="2.1.1.193" evidence="10"/>
<evidence type="ECO:0000256" key="3">
    <source>
        <dbReference type="ARBA" id="ARBA00022490"/>
    </source>
</evidence>
<keyword evidence="6 10" id="KW-0808">Transferase</keyword>
<dbReference type="InterPro" id="IPR046886">
    <property type="entry name" value="RsmE_MTase_dom"/>
</dbReference>
<dbReference type="PIRSF" id="PIRSF015601">
    <property type="entry name" value="MTase_slr0722"/>
    <property type="match status" value="1"/>
</dbReference>
<evidence type="ECO:0000256" key="8">
    <source>
        <dbReference type="ARBA" id="ARBA00025699"/>
    </source>
</evidence>
<dbReference type="RefSeq" id="WP_304420965.1">
    <property type="nucleotide sequence ID" value="NZ_JANCMU010000005.1"/>
</dbReference>
<keyword evidence="14" id="KW-1185">Reference proteome</keyword>
<gene>
    <name evidence="13" type="ORF">NMK71_09265</name>
</gene>
<dbReference type="Gene3D" id="3.40.1280.10">
    <property type="match status" value="1"/>
</dbReference>
<evidence type="ECO:0000313" key="13">
    <source>
        <dbReference type="EMBL" id="MDG4946603.1"/>
    </source>
</evidence>
<keyword evidence="4 10" id="KW-0698">rRNA processing</keyword>
<proteinExistence type="inferred from homology"/>
<feature type="domain" description="Ribosomal RNA small subunit methyltransferase E PUA-like" evidence="12">
    <location>
        <begin position="18"/>
        <end position="58"/>
    </location>
</feature>
<dbReference type="InterPro" id="IPR015947">
    <property type="entry name" value="PUA-like_sf"/>
</dbReference>
<protein>
    <recommendedName>
        <fullName evidence="10">Ribosomal RNA small subunit methyltransferase E</fullName>
        <ecNumber evidence="10">2.1.1.193</ecNumber>
    </recommendedName>
</protein>
<dbReference type="GO" id="GO:0070475">
    <property type="term" value="P:rRNA base methylation"/>
    <property type="evidence" value="ECO:0007669"/>
    <property type="project" value="TreeGrafter"/>
</dbReference>
<evidence type="ECO:0000256" key="7">
    <source>
        <dbReference type="ARBA" id="ARBA00022691"/>
    </source>
</evidence>
<dbReference type="Gene3D" id="2.40.240.20">
    <property type="entry name" value="Hypothetical PUA domain-like, domain 1"/>
    <property type="match status" value="1"/>
</dbReference>
<dbReference type="GO" id="GO:0005737">
    <property type="term" value="C:cytoplasm"/>
    <property type="evidence" value="ECO:0007669"/>
    <property type="project" value="UniProtKB-SubCell"/>
</dbReference>
<dbReference type="GO" id="GO:0070042">
    <property type="term" value="F:rRNA (uridine-N3-)-methyltransferase activity"/>
    <property type="evidence" value="ECO:0007669"/>
    <property type="project" value="TreeGrafter"/>
</dbReference>
<evidence type="ECO:0000259" key="11">
    <source>
        <dbReference type="Pfam" id="PF04452"/>
    </source>
</evidence>
<comment type="similarity">
    <text evidence="2 10">Belongs to the RNA methyltransferase RsmE family.</text>
</comment>
<keyword evidence="5 10" id="KW-0489">Methyltransferase</keyword>
<comment type="catalytic activity">
    <reaction evidence="9 10">
        <text>uridine(1498) in 16S rRNA + S-adenosyl-L-methionine = N(3)-methyluridine(1498) in 16S rRNA + S-adenosyl-L-homocysteine + H(+)</text>
        <dbReference type="Rhea" id="RHEA:42920"/>
        <dbReference type="Rhea" id="RHEA-COMP:10283"/>
        <dbReference type="Rhea" id="RHEA-COMP:10284"/>
        <dbReference type="ChEBI" id="CHEBI:15378"/>
        <dbReference type="ChEBI" id="CHEBI:57856"/>
        <dbReference type="ChEBI" id="CHEBI:59789"/>
        <dbReference type="ChEBI" id="CHEBI:65315"/>
        <dbReference type="ChEBI" id="CHEBI:74502"/>
        <dbReference type="EC" id="2.1.1.193"/>
    </reaction>
</comment>
<evidence type="ECO:0000256" key="4">
    <source>
        <dbReference type="ARBA" id="ARBA00022552"/>
    </source>
</evidence>
<keyword evidence="3 10" id="KW-0963">Cytoplasm</keyword>
<dbReference type="PANTHER" id="PTHR30027:SF3">
    <property type="entry name" value="16S RRNA (URACIL(1498)-N(3))-METHYLTRANSFERASE"/>
    <property type="match status" value="1"/>
</dbReference>
<evidence type="ECO:0000256" key="2">
    <source>
        <dbReference type="ARBA" id="ARBA00005528"/>
    </source>
</evidence>
<comment type="subcellular location">
    <subcellularLocation>
        <location evidence="1 10">Cytoplasm</location>
    </subcellularLocation>
</comment>
<dbReference type="Pfam" id="PF20260">
    <property type="entry name" value="PUA_4"/>
    <property type="match status" value="1"/>
</dbReference>
<evidence type="ECO:0000256" key="5">
    <source>
        <dbReference type="ARBA" id="ARBA00022603"/>
    </source>
</evidence>
<name>A0A9X4RUY1_9FLAO</name>